<dbReference type="OrthoDB" id="9804264at2"/>
<proteinExistence type="inferred from homology"/>
<dbReference type="STRING" id="1873482.Xedl_00597"/>
<gene>
    <name evidence="4" type="ORF">Xedl_00597</name>
</gene>
<comment type="similarity">
    <text evidence="2 3">Belongs to the DegT/DnrJ/EryC1 family.</text>
</comment>
<dbReference type="InterPro" id="IPR015424">
    <property type="entry name" value="PyrdxlP-dep_Trfase"/>
</dbReference>
<dbReference type="Proteomes" id="UP000186268">
    <property type="component" value="Unassembled WGS sequence"/>
</dbReference>
<dbReference type="GO" id="GO:0008483">
    <property type="term" value="F:transaminase activity"/>
    <property type="evidence" value="ECO:0007669"/>
    <property type="project" value="TreeGrafter"/>
</dbReference>
<evidence type="ECO:0000313" key="5">
    <source>
        <dbReference type="Proteomes" id="UP000186268"/>
    </source>
</evidence>
<dbReference type="PANTHER" id="PTHR30244:SF34">
    <property type="entry name" value="DTDP-4-AMINO-4,6-DIDEOXYGALACTOSE TRANSAMINASE"/>
    <property type="match status" value="1"/>
</dbReference>
<dbReference type="InterPro" id="IPR000653">
    <property type="entry name" value="DegT/StrS_aminotransferase"/>
</dbReference>
<dbReference type="RefSeq" id="WP_074022551.1">
    <property type="nucleotide sequence ID" value="NZ_CAWNAG010000112.1"/>
</dbReference>
<protein>
    <submittedName>
        <fullName evidence="4">Perosamine synthase</fullName>
    </submittedName>
</protein>
<dbReference type="SUPFAM" id="SSF53383">
    <property type="entry name" value="PLP-dependent transferases"/>
    <property type="match status" value="1"/>
</dbReference>
<evidence type="ECO:0000256" key="3">
    <source>
        <dbReference type="RuleBase" id="RU004508"/>
    </source>
</evidence>
<dbReference type="EMBL" id="MKGQ01000002">
    <property type="protein sequence ID" value="OKP05369.1"/>
    <property type="molecule type" value="Genomic_DNA"/>
</dbReference>
<sequence>MSYLRPYLGNTKIADNIQYRLQTVLDNKAVFRYATESQYCRQAERLLQNILHTQHAILLTNGTVALKAALLGLRPKIGQWVLIPSISFIATANAALSCGLIPVLVDVDDNGMMCPEALNKTLNQMDTKPLAVIAVHLEGTAASIAKIAQLCQQHNVYLIEDCAQAMGVKYQNQPVGTFGEYGSFSFQGNKLISSGEGGLLIAKNHSLFINACMMTDHGAERTTEGYPDWSHSIGFGDNNKFNEIQAALLINQLENIEQFRALLIERYQEILKYFPIDWITPRPAGTIPVSVWLKRSKLPKDRVNSTLLYDWQAWDLANHPIIKNQLSPYSDRFPWALQDSPLPGSALEKHKVIVSDRICLPVPIDNAIYENVLQWAMEGNLS</sequence>
<name>A0A1Q5TYR9_9GAMM</name>
<dbReference type="GO" id="GO:0030170">
    <property type="term" value="F:pyridoxal phosphate binding"/>
    <property type="evidence" value="ECO:0007669"/>
    <property type="project" value="TreeGrafter"/>
</dbReference>
<dbReference type="Pfam" id="PF01041">
    <property type="entry name" value="DegT_DnrJ_EryC1"/>
    <property type="match status" value="1"/>
</dbReference>
<evidence type="ECO:0000313" key="4">
    <source>
        <dbReference type="EMBL" id="OKP05369.1"/>
    </source>
</evidence>
<dbReference type="AlphaFoldDB" id="A0A1Q5TYR9"/>
<keyword evidence="5" id="KW-1185">Reference proteome</keyword>
<reference evidence="4 5" key="1">
    <citation type="submission" date="2016-09" db="EMBL/GenBank/DDBJ databases">
        <title>Xenorhabdus thuongxuanensis sp. nov. and Xenorhabdus eapokensis sp. nov., isolated from Steinernema species.</title>
        <authorList>
            <person name="Kaempfer P."/>
            <person name="Tobias N.J."/>
            <person name="Phan Ke L."/>
            <person name="Bode H.B."/>
            <person name="Glaeser S.P."/>
        </authorList>
    </citation>
    <scope>NUCLEOTIDE SEQUENCE [LARGE SCALE GENOMIC DNA]</scope>
    <source>
        <strain evidence="4 5">DL20</strain>
    </source>
</reference>
<dbReference type="GO" id="GO:0000271">
    <property type="term" value="P:polysaccharide biosynthetic process"/>
    <property type="evidence" value="ECO:0007669"/>
    <property type="project" value="TreeGrafter"/>
</dbReference>
<dbReference type="InterPro" id="IPR015421">
    <property type="entry name" value="PyrdxlP-dep_Trfase_major"/>
</dbReference>
<dbReference type="PANTHER" id="PTHR30244">
    <property type="entry name" value="TRANSAMINASE"/>
    <property type="match status" value="1"/>
</dbReference>
<comment type="caution">
    <text evidence="4">The sequence shown here is derived from an EMBL/GenBank/DDBJ whole genome shotgun (WGS) entry which is preliminary data.</text>
</comment>
<evidence type="ECO:0000256" key="1">
    <source>
        <dbReference type="ARBA" id="ARBA00022898"/>
    </source>
</evidence>
<keyword evidence="1 3" id="KW-0663">Pyridoxal phosphate</keyword>
<accession>A0A1Q5TYR9</accession>
<dbReference type="Gene3D" id="3.40.640.10">
    <property type="entry name" value="Type I PLP-dependent aspartate aminotransferase-like (Major domain)"/>
    <property type="match status" value="1"/>
</dbReference>
<organism evidence="4 5">
    <name type="scientific">Xenorhabdus eapokensis</name>
    <dbReference type="NCBI Taxonomy" id="1873482"/>
    <lineage>
        <taxon>Bacteria</taxon>
        <taxon>Pseudomonadati</taxon>
        <taxon>Pseudomonadota</taxon>
        <taxon>Gammaproteobacteria</taxon>
        <taxon>Enterobacterales</taxon>
        <taxon>Morganellaceae</taxon>
        <taxon>Xenorhabdus</taxon>
    </lineage>
</organism>
<evidence type="ECO:0000256" key="2">
    <source>
        <dbReference type="ARBA" id="ARBA00037999"/>
    </source>
</evidence>